<dbReference type="InterPro" id="IPR036236">
    <property type="entry name" value="Znf_C2H2_sf"/>
</dbReference>
<protein>
    <recommendedName>
        <fullName evidence="6">C2H2-type domain-containing protein</fullName>
    </recommendedName>
</protein>
<evidence type="ECO:0000256" key="4">
    <source>
        <dbReference type="ARBA" id="ARBA00022833"/>
    </source>
</evidence>
<keyword evidence="8" id="KW-1185">Reference proteome</keyword>
<sequence>MTSDYELPVCKYCEGAIASGKYLPVIHCCACDCYYIHTASYNKHILIAHISKGGRGAPSAQLACADCQEDFYDEKGFNNHLIEHETARNTIQQQGIGSTHHATKPQNKAKKQKIVLCRDCGRDFTSKAAERSHQCPSRYPCISENCLKVFRSLTGLTDHLESGACAGGYSRAKISRILCERDTKSLITVPGALYLLEDHYGAAAEVSDDTESDADSVMDNVSLSSWGVLTPRSGGSGESFEMIANEGVSLDNFDIISLASDDAFSEATPGSLGSSILISEPTNPKQCQICSKTFRTIKDLQQHIESPVHAPKIYHCQLSFILGLEPKKPIKQFKTLGGLVSHIENGTCRGGNMAFDMALGMLGKLAEELGFPATNEAQQKLITIASSKRKCTPIT</sequence>
<dbReference type="PANTHER" id="PTHR24409:SF295">
    <property type="entry name" value="AZ2-RELATED"/>
    <property type="match status" value="1"/>
</dbReference>
<comment type="caution">
    <text evidence="7">The sequence shown here is derived from an EMBL/GenBank/DDBJ whole genome shotgun (WGS) entry which is preliminary data.</text>
</comment>
<name>A0AAV9W772_9PEZI</name>
<gene>
    <name evidence="7" type="ORF">TWF481_009875</name>
</gene>
<dbReference type="PROSITE" id="PS00028">
    <property type="entry name" value="ZINC_FINGER_C2H2_1"/>
    <property type="match status" value="2"/>
</dbReference>
<evidence type="ECO:0000259" key="6">
    <source>
        <dbReference type="PROSITE" id="PS50157"/>
    </source>
</evidence>
<dbReference type="GO" id="GO:0000981">
    <property type="term" value="F:DNA-binding transcription factor activity, RNA polymerase II-specific"/>
    <property type="evidence" value="ECO:0007669"/>
    <property type="project" value="TreeGrafter"/>
</dbReference>
<dbReference type="SUPFAM" id="SSF57667">
    <property type="entry name" value="beta-beta-alpha zinc fingers"/>
    <property type="match status" value="1"/>
</dbReference>
<dbReference type="PROSITE" id="PS50157">
    <property type="entry name" value="ZINC_FINGER_C2H2_2"/>
    <property type="match status" value="1"/>
</dbReference>
<evidence type="ECO:0000313" key="7">
    <source>
        <dbReference type="EMBL" id="KAK6502062.1"/>
    </source>
</evidence>
<keyword evidence="3 5" id="KW-0863">Zinc-finger</keyword>
<dbReference type="Proteomes" id="UP001370758">
    <property type="component" value="Unassembled WGS sequence"/>
</dbReference>
<keyword evidence="1" id="KW-0479">Metal-binding</keyword>
<dbReference type="InterPro" id="IPR013087">
    <property type="entry name" value="Znf_C2H2_type"/>
</dbReference>
<dbReference type="AlphaFoldDB" id="A0AAV9W772"/>
<feature type="domain" description="C2H2-type" evidence="6">
    <location>
        <begin position="285"/>
        <end position="310"/>
    </location>
</feature>
<dbReference type="Gene3D" id="3.30.160.60">
    <property type="entry name" value="Classic Zinc Finger"/>
    <property type="match status" value="1"/>
</dbReference>
<keyword evidence="4" id="KW-0862">Zinc</keyword>
<evidence type="ECO:0000256" key="5">
    <source>
        <dbReference type="PROSITE-ProRule" id="PRU00042"/>
    </source>
</evidence>
<evidence type="ECO:0000313" key="8">
    <source>
        <dbReference type="Proteomes" id="UP001370758"/>
    </source>
</evidence>
<dbReference type="GO" id="GO:0008270">
    <property type="term" value="F:zinc ion binding"/>
    <property type="evidence" value="ECO:0007669"/>
    <property type="project" value="UniProtKB-KW"/>
</dbReference>
<evidence type="ECO:0000256" key="2">
    <source>
        <dbReference type="ARBA" id="ARBA00022737"/>
    </source>
</evidence>
<evidence type="ECO:0000256" key="1">
    <source>
        <dbReference type="ARBA" id="ARBA00022723"/>
    </source>
</evidence>
<dbReference type="Pfam" id="PF12874">
    <property type="entry name" value="zf-met"/>
    <property type="match status" value="1"/>
</dbReference>
<dbReference type="EMBL" id="JAVHJL010000006">
    <property type="protein sequence ID" value="KAK6502062.1"/>
    <property type="molecule type" value="Genomic_DNA"/>
</dbReference>
<reference evidence="7 8" key="1">
    <citation type="submission" date="2023-08" db="EMBL/GenBank/DDBJ databases">
        <authorList>
            <person name="Palmer J.M."/>
        </authorList>
    </citation>
    <scope>NUCLEOTIDE SEQUENCE [LARGE SCALE GENOMIC DNA]</scope>
    <source>
        <strain evidence="7 8">TWF481</strain>
    </source>
</reference>
<proteinExistence type="predicted"/>
<organism evidence="7 8">
    <name type="scientific">Arthrobotrys musiformis</name>
    <dbReference type="NCBI Taxonomy" id="47236"/>
    <lineage>
        <taxon>Eukaryota</taxon>
        <taxon>Fungi</taxon>
        <taxon>Dikarya</taxon>
        <taxon>Ascomycota</taxon>
        <taxon>Pezizomycotina</taxon>
        <taxon>Orbiliomycetes</taxon>
        <taxon>Orbiliales</taxon>
        <taxon>Orbiliaceae</taxon>
        <taxon>Arthrobotrys</taxon>
    </lineage>
</organism>
<accession>A0AAV9W772</accession>
<dbReference type="PANTHER" id="PTHR24409">
    <property type="entry name" value="ZINC FINGER PROTEIN 142"/>
    <property type="match status" value="1"/>
</dbReference>
<dbReference type="SMART" id="SM00355">
    <property type="entry name" value="ZnF_C2H2"/>
    <property type="match status" value="4"/>
</dbReference>
<dbReference type="GO" id="GO:0005634">
    <property type="term" value="C:nucleus"/>
    <property type="evidence" value="ECO:0007669"/>
    <property type="project" value="TreeGrafter"/>
</dbReference>
<evidence type="ECO:0000256" key="3">
    <source>
        <dbReference type="ARBA" id="ARBA00022771"/>
    </source>
</evidence>
<keyword evidence="2" id="KW-0677">Repeat</keyword>
<dbReference type="GO" id="GO:0000977">
    <property type="term" value="F:RNA polymerase II transcription regulatory region sequence-specific DNA binding"/>
    <property type="evidence" value="ECO:0007669"/>
    <property type="project" value="TreeGrafter"/>
</dbReference>